<organism evidence="3 4">
    <name type="scientific">Xiamenia xianingshaonis</name>
    <dbReference type="NCBI Taxonomy" id="2682776"/>
    <lineage>
        <taxon>Bacteria</taxon>
        <taxon>Bacillati</taxon>
        <taxon>Actinomycetota</taxon>
        <taxon>Coriobacteriia</taxon>
        <taxon>Eggerthellales</taxon>
        <taxon>Eggerthellaceae</taxon>
        <taxon>Xiamenia</taxon>
    </lineage>
</organism>
<dbReference type="InterPro" id="IPR011067">
    <property type="entry name" value="Plasmid_toxin/cell-grow_inhib"/>
</dbReference>
<evidence type="ECO:0000313" key="4">
    <source>
        <dbReference type="Proteomes" id="UP000636394"/>
    </source>
</evidence>
<gene>
    <name evidence="3" type="ORF">GMI68_01035</name>
</gene>
<dbReference type="SUPFAM" id="SSF50118">
    <property type="entry name" value="Cell growth inhibitor/plasmid maintenance toxic component"/>
    <property type="match status" value="1"/>
</dbReference>
<dbReference type="Proteomes" id="UP000636394">
    <property type="component" value="Unassembled WGS sequence"/>
</dbReference>
<comment type="similarity">
    <text evidence="1">Belongs to the PemK/MazF family.</text>
</comment>
<evidence type="ECO:0000256" key="2">
    <source>
        <dbReference type="ARBA" id="ARBA00022649"/>
    </source>
</evidence>
<name>A0ABX0IKM0_9ACTN</name>
<keyword evidence="2" id="KW-1277">Toxin-antitoxin system</keyword>
<dbReference type="EMBL" id="WPCR01000001">
    <property type="protein sequence ID" value="NHM13367.1"/>
    <property type="molecule type" value="Genomic_DNA"/>
</dbReference>
<dbReference type="Gene3D" id="2.30.30.110">
    <property type="match status" value="1"/>
</dbReference>
<evidence type="ECO:0000256" key="1">
    <source>
        <dbReference type="ARBA" id="ARBA00007521"/>
    </source>
</evidence>
<dbReference type="InterPro" id="IPR003477">
    <property type="entry name" value="PemK-like"/>
</dbReference>
<evidence type="ECO:0000313" key="3">
    <source>
        <dbReference type="EMBL" id="NHM13367.1"/>
    </source>
</evidence>
<sequence length="135" mass="14598">MGPPCCRASGAIKKGTSMTILPEPLEVWLCRFRFLDMPQVKKVRPAIILEADEGALVVVAVKVTSHGPRDEPGEFEVVDLESAGLLKRSTVRCSQAIELPYSDLIRPIGKLAPVDAFSLVGALEETGITRGPESR</sequence>
<accession>A0ABX0IKM0</accession>
<proteinExistence type="inferred from homology"/>
<reference evidence="3 4" key="1">
    <citation type="submission" date="2019-11" db="EMBL/GenBank/DDBJ databases">
        <title>Eggerthellaceae novel genus isolated from the rectal contents of marmort.</title>
        <authorList>
            <person name="Zhang G."/>
        </authorList>
    </citation>
    <scope>NUCLEOTIDE SEQUENCE [LARGE SCALE GENOMIC DNA]</scope>
    <source>
        <strain evidence="4">zg-886</strain>
    </source>
</reference>
<keyword evidence="4" id="KW-1185">Reference proteome</keyword>
<protein>
    <submittedName>
        <fullName evidence="3">Growth inhibitor PemK</fullName>
    </submittedName>
</protein>
<comment type="caution">
    <text evidence="3">The sequence shown here is derived from an EMBL/GenBank/DDBJ whole genome shotgun (WGS) entry which is preliminary data.</text>
</comment>
<dbReference type="Pfam" id="PF02452">
    <property type="entry name" value="PemK_toxin"/>
    <property type="match status" value="1"/>
</dbReference>